<dbReference type="EMBL" id="QBKR01000003">
    <property type="protein sequence ID" value="PTX64378.1"/>
    <property type="molecule type" value="Genomic_DNA"/>
</dbReference>
<dbReference type="AlphaFoldDB" id="A0A2T6C7S9"/>
<gene>
    <name evidence="1" type="ORF">C8P63_103164</name>
</gene>
<protein>
    <submittedName>
        <fullName evidence="1">Uncharacterized protein</fullName>
    </submittedName>
</protein>
<evidence type="ECO:0000313" key="2">
    <source>
        <dbReference type="Proteomes" id="UP000244240"/>
    </source>
</evidence>
<proteinExistence type="predicted"/>
<name>A0A2T6C7S9_9BACL</name>
<dbReference type="Proteomes" id="UP000244240">
    <property type="component" value="Unassembled WGS sequence"/>
</dbReference>
<organism evidence="1 2">
    <name type="scientific">Melghirimyces profundicolus</name>
    <dbReference type="NCBI Taxonomy" id="1242148"/>
    <lineage>
        <taxon>Bacteria</taxon>
        <taxon>Bacillati</taxon>
        <taxon>Bacillota</taxon>
        <taxon>Bacilli</taxon>
        <taxon>Bacillales</taxon>
        <taxon>Thermoactinomycetaceae</taxon>
        <taxon>Melghirimyces</taxon>
    </lineage>
</organism>
<accession>A0A2T6C7S9</accession>
<comment type="caution">
    <text evidence="1">The sequence shown here is derived from an EMBL/GenBank/DDBJ whole genome shotgun (WGS) entry which is preliminary data.</text>
</comment>
<evidence type="ECO:0000313" key="1">
    <source>
        <dbReference type="EMBL" id="PTX64378.1"/>
    </source>
</evidence>
<sequence>MNGRISREYIICKFANYQKRRTSMVEVRHFWVISPVGGIRSYSSGSMSYTSPVTTAFRMPFRPRSTVLRPLFLWLFLYP</sequence>
<reference evidence="1 2" key="1">
    <citation type="submission" date="2018-04" db="EMBL/GenBank/DDBJ databases">
        <title>Genomic Encyclopedia of Archaeal and Bacterial Type Strains, Phase II (KMG-II): from individual species to whole genera.</title>
        <authorList>
            <person name="Goeker M."/>
        </authorList>
    </citation>
    <scope>NUCLEOTIDE SEQUENCE [LARGE SCALE GENOMIC DNA]</scope>
    <source>
        <strain evidence="1 2">DSM 45787</strain>
    </source>
</reference>
<keyword evidence="2" id="KW-1185">Reference proteome</keyword>